<dbReference type="HOGENOM" id="CLU_1780972_0_0_1"/>
<dbReference type="PANTHER" id="PTHR37028:SF4">
    <property type="entry name" value="ALMS MOTIF DOMAIN-CONTAINING PROTEIN"/>
    <property type="match status" value="1"/>
</dbReference>
<evidence type="ECO:0000256" key="1">
    <source>
        <dbReference type="SAM" id="MobiDB-lite"/>
    </source>
</evidence>
<feature type="region of interest" description="Disordered" evidence="1">
    <location>
        <begin position="16"/>
        <end position="37"/>
    </location>
</feature>
<evidence type="ECO:0000313" key="2">
    <source>
        <dbReference type="EMBL" id="EKX50116.1"/>
    </source>
</evidence>
<name>L1JNE8_GUITC</name>
<dbReference type="AlphaFoldDB" id="L1JNE8"/>
<dbReference type="PaxDb" id="55529-EKX50116"/>
<evidence type="ECO:0000313" key="4">
    <source>
        <dbReference type="Proteomes" id="UP000011087"/>
    </source>
</evidence>
<dbReference type="KEGG" id="gtt:GUITHDRAFT_151224"/>
<organism evidence="2">
    <name type="scientific">Guillardia theta (strain CCMP2712)</name>
    <name type="common">Cryptophyte</name>
    <dbReference type="NCBI Taxonomy" id="905079"/>
    <lineage>
        <taxon>Eukaryota</taxon>
        <taxon>Cryptophyceae</taxon>
        <taxon>Pyrenomonadales</taxon>
        <taxon>Geminigeraceae</taxon>
        <taxon>Guillardia</taxon>
    </lineage>
</organism>
<keyword evidence="4" id="KW-1185">Reference proteome</keyword>
<accession>L1JNE8</accession>
<proteinExistence type="predicted"/>
<sequence>MQRLIRAKEEELEQECTFRPQTYRPPKGLENESSQQSLNCLQPQVSYEKSRYSIDVRDTETLIERMKEKQRSKIEQAAQERRRKEYEELKECTFTPQILRQTPRPSSAPVLVRGLGRHLELRELAQRQVKRRRRKSLCVWGVELQV</sequence>
<reference evidence="2 4" key="1">
    <citation type="journal article" date="2012" name="Nature">
        <title>Algal genomes reveal evolutionary mosaicism and the fate of nucleomorphs.</title>
        <authorList>
            <consortium name="DOE Joint Genome Institute"/>
            <person name="Curtis B.A."/>
            <person name="Tanifuji G."/>
            <person name="Burki F."/>
            <person name="Gruber A."/>
            <person name="Irimia M."/>
            <person name="Maruyama S."/>
            <person name="Arias M.C."/>
            <person name="Ball S.G."/>
            <person name="Gile G.H."/>
            <person name="Hirakawa Y."/>
            <person name="Hopkins J.F."/>
            <person name="Kuo A."/>
            <person name="Rensing S.A."/>
            <person name="Schmutz J."/>
            <person name="Symeonidi A."/>
            <person name="Elias M."/>
            <person name="Eveleigh R.J."/>
            <person name="Herman E.K."/>
            <person name="Klute M.J."/>
            <person name="Nakayama T."/>
            <person name="Obornik M."/>
            <person name="Reyes-Prieto A."/>
            <person name="Armbrust E.V."/>
            <person name="Aves S.J."/>
            <person name="Beiko R.G."/>
            <person name="Coutinho P."/>
            <person name="Dacks J.B."/>
            <person name="Durnford D.G."/>
            <person name="Fast N.M."/>
            <person name="Green B.R."/>
            <person name="Grisdale C.J."/>
            <person name="Hempel F."/>
            <person name="Henrissat B."/>
            <person name="Hoppner M.P."/>
            <person name="Ishida K."/>
            <person name="Kim E."/>
            <person name="Koreny L."/>
            <person name="Kroth P.G."/>
            <person name="Liu Y."/>
            <person name="Malik S.B."/>
            <person name="Maier U.G."/>
            <person name="McRose D."/>
            <person name="Mock T."/>
            <person name="Neilson J.A."/>
            <person name="Onodera N.T."/>
            <person name="Poole A.M."/>
            <person name="Pritham E.J."/>
            <person name="Richards T.A."/>
            <person name="Rocap G."/>
            <person name="Roy S.W."/>
            <person name="Sarai C."/>
            <person name="Schaack S."/>
            <person name="Shirato S."/>
            <person name="Slamovits C.H."/>
            <person name="Spencer D.F."/>
            <person name="Suzuki S."/>
            <person name="Worden A.Z."/>
            <person name="Zauner S."/>
            <person name="Barry K."/>
            <person name="Bell C."/>
            <person name="Bharti A.K."/>
            <person name="Crow J.A."/>
            <person name="Grimwood J."/>
            <person name="Kramer R."/>
            <person name="Lindquist E."/>
            <person name="Lucas S."/>
            <person name="Salamov A."/>
            <person name="McFadden G.I."/>
            <person name="Lane C.E."/>
            <person name="Keeling P.J."/>
            <person name="Gray M.W."/>
            <person name="Grigoriev I.V."/>
            <person name="Archibald J.M."/>
        </authorList>
    </citation>
    <scope>NUCLEOTIDE SEQUENCE</scope>
    <source>
        <strain evidence="2 4">CCMP2712</strain>
    </source>
</reference>
<reference evidence="4" key="2">
    <citation type="submission" date="2012-11" db="EMBL/GenBank/DDBJ databases">
        <authorList>
            <person name="Kuo A."/>
            <person name="Curtis B.A."/>
            <person name="Tanifuji G."/>
            <person name="Burki F."/>
            <person name="Gruber A."/>
            <person name="Irimia M."/>
            <person name="Maruyama S."/>
            <person name="Arias M.C."/>
            <person name="Ball S.G."/>
            <person name="Gile G.H."/>
            <person name="Hirakawa Y."/>
            <person name="Hopkins J.F."/>
            <person name="Rensing S.A."/>
            <person name="Schmutz J."/>
            <person name="Symeonidi A."/>
            <person name="Elias M."/>
            <person name="Eveleigh R.J."/>
            <person name="Herman E.K."/>
            <person name="Klute M.J."/>
            <person name="Nakayama T."/>
            <person name="Obornik M."/>
            <person name="Reyes-Prieto A."/>
            <person name="Armbrust E.V."/>
            <person name="Aves S.J."/>
            <person name="Beiko R.G."/>
            <person name="Coutinho P."/>
            <person name="Dacks J.B."/>
            <person name="Durnford D.G."/>
            <person name="Fast N.M."/>
            <person name="Green B.R."/>
            <person name="Grisdale C."/>
            <person name="Hempe F."/>
            <person name="Henrissat B."/>
            <person name="Hoppner M.P."/>
            <person name="Ishida K.-I."/>
            <person name="Kim E."/>
            <person name="Koreny L."/>
            <person name="Kroth P.G."/>
            <person name="Liu Y."/>
            <person name="Malik S.-B."/>
            <person name="Maier U.G."/>
            <person name="McRose D."/>
            <person name="Mock T."/>
            <person name="Neilson J.A."/>
            <person name="Onodera N.T."/>
            <person name="Poole A.M."/>
            <person name="Pritham E.J."/>
            <person name="Richards T.A."/>
            <person name="Rocap G."/>
            <person name="Roy S.W."/>
            <person name="Sarai C."/>
            <person name="Schaack S."/>
            <person name="Shirato S."/>
            <person name="Slamovits C.H."/>
            <person name="Spencer D.F."/>
            <person name="Suzuki S."/>
            <person name="Worden A.Z."/>
            <person name="Zauner S."/>
            <person name="Barry K."/>
            <person name="Bell C."/>
            <person name="Bharti A.K."/>
            <person name="Crow J.A."/>
            <person name="Grimwood J."/>
            <person name="Kramer R."/>
            <person name="Lindquist E."/>
            <person name="Lucas S."/>
            <person name="Salamov A."/>
            <person name="McFadden G.I."/>
            <person name="Lane C.E."/>
            <person name="Keeling P.J."/>
            <person name="Gray M.W."/>
            <person name="Grigoriev I.V."/>
            <person name="Archibald J.M."/>
        </authorList>
    </citation>
    <scope>NUCLEOTIDE SEQUENCE</scope>
    <source>
        <strain evidence="4">CCMP2712</strain>
    </source>
</reference>
<dbReference type="EMBL" id="JH992979">
    <property type="protein sequence ID" value="EKX50116.1"/>
    <property type="molecule type" value="Genomic_DNA"/>
</dbReference>
<evidence type="ECO:0000313" key="3">
    <source>
        <dbReference type="EnsemblProtists" id="EKX50116"/>
    </source>
</evidence>
<dbReference type="RefSeq" id="XP_005837096.1">
    <property type="nucleotide sequence ID" value="XM_005837039.1"/>
</dbReference>
<dbReference type="PANTHER" id="PTHR37028">
    <property type="entry name" value="UNNAMED PRODUCT-RELATED"/>
    <property type="match status" value="1"/>
</dbReference>
<gene>
    <name evidence="2" type="ORF">GUITHDRAFT_151224</name>
</gene>
<dbReference type="Proteomes" id="UP000011087">
    <property type="component" value="Unassembled WGS sequence"/>
</dbReference>
<dbReference type="GeneID" id="17306949"/>
<protein>
    <submittedName>
        <fullName evidence="2 3">Uncharacterized protein</fullName>
    </submittedName>
</protein>
<reference evidence="3" key="3">
    <citation type="submission" date="2015-06" db="UniProtKB">
        <authorList>
            <consortium name="EnsemblProtists"/>
        </authorList>
    </citation>
    <scope>IDENTIFICATION</scope>
</reference>
<dbReference type="EnsemblProtists" id="EKX50116">
    <property type="protein sequence ID" value="EKX50116"/>
    <property type="gene ID" value="GUITHDRAFT_151224"/>
</dbReference>